<evidence type="ECO:0000256" key="3">
    <source>
        <dbReference type="ARBA" id="ARBA00022538"/>
    </source>
</evidence>
<dbReference type="InterPro" id="IPR006036">
    <property type="entry name" value="K_uptake_TrkA"/>
</dbReference>
<proteinExistence type="predicted"/>
<dbReference type="PROSITE" id="PS50206">
    <property type="entry name" value="RHODANESE_3"/>
    <property type="match status" value="1"/>
</dbReference>
<evidence type="ECO:0000256" key="6">
    <source>
        <dbReference type="ARBA" id="ARBA00023065"/>
    </source>
</evidence>
<dbReference type="OrthoDB" id="9775180at2"/>
<keyword evidence="5" id="KW-0520">NAD</keyword>
<reference evidence="10 11" key="1">
    <citation type="submission" date="2019-04" db="EMBL/GenBank/DDBJ databases">
        <title>Crenobacter sp. nov.</title>
        <authorList>
            <person name="Shi S."/>
        </authorList>
    </citation>
    <scope>NUCLEOTIDE SEQUENCE [LARGE SCALE GENOMIC DNA]</scope>
    <source>
        <strain evidence="10 11">GY 70310</strain>
    </source>
</reference>
<evidence type="ECO:0000259" key="9">
    <source>
        <dbReference type="PROSITE" id="PS51202"/>
    </source>
</evidence>
<dbReference type="NCBIfam" id="NF007030">
    <property type="entry name" value="PRK09496.1-1"/>
    <property type="match status" value="1"/>
</dbReference>
<evidence type="ECO:0000259" key="8">
    <source>
        <dbReference type="PROSITE" id="PS51201"/>
    </source>
</evidence>
<dbReference type="InterPro" id="IPR001763">
    <property type="entry name" value="Rhodanese-like_dom"/>
</dbReference>
<accession>A0A4T0UWA5</accession>
<keyword evidence="11" id="KW-1185">Reference proteome</keyword>
<dbReference type="GO" id="GO:0005886">
    <property type="term" value="C:plasma membrane"/>
    <property type="evidence" value="ECO:0007669"/>
    <property type="project" value="InterPro"/>
</dbReference>
<gene>
    <name evidence="10" type="primary">trkA</name>
    <name evidence="10" type="ORF">E5K04_08490</name>
</gene>
<dbReference type="Pfam" id="PF02080">
    <property type="entry name" value="TrkA_C"/>
    <property type="match status" value="2"/>
</dbReference>
<dbReference type="SUPFAM" id="SSF116726">
    <property type="entry name" value="TrkA C-terminal domain-like"/>
    <property type="match status" value="2"/>
</dbReference>
<keyword evidence="6" id="KW-0406">Ion transport</keyword>
<dbReference type="InterPro" id="IPR006037">
    <property type="entry name" value="RCK_C"/>
</dbReference>
<feature type="domain" description="RCK C-terminal" evidence="9">
    <location>
        <begin position="368"/>
        <end position="453"/>
    </location>
</feature>
<dbReference type="Gene3D" id="3.30.70.1450">
    <property type="entry name" value="Regulator of K+ conductance, C-terminal domain"/>
    <property type="match status" value="2"/>
</dbReference>
<evidence type="ECO:0000313" key="11">
    <source>
        <dbReference type="Proteomes" id="UP000308891"/>
    </source>
</evidence>
<evidence type="ECO:0000256" key="5">
    <source>
        <dbReference type="ARBA" id="ARBA00023027"/>
    </source>
</evidence>
<name>A0A4T0UWA5_9NEIS</name>
<evidence type="ECO:0000256" key="2">
    <source>
        <dbReference type="ARBA" id="ARBA00022448"/>
    </source>
</evidence>
<dbReference type="PANTHER" id="PTHR43833">
    <property type="entry name" value="POTASSIUM CHANNEL PROTEIN 2-RELATED-RELATED"/>
    <property type="match status" value="1"/>
</dbReference>
<evidence type="ECO:0000256" key="1">
    <source>
        <dbReference type="ARBA" id="ARBA00017378"/>
    </source>
</evidence>
<dbReference type="Gene3D" id="3.40.50.720">
    <property type="entry name" value="NAD(P)-binding Rossmann-like Domain"/>
    <property type="match status" value="2"/>
</dbReference>
<dbReference type="NCBIfam" id="NF007039">
    <property type="entry name" value="PRK09496.3-2"/>
    <property type="match status" value="1"/>
</dbReference>
<feature type="domain" description="RCK N-terminal" evidence="8">
    <location>
        <begin position="1"/>
        <end position="122"/>
    </location>
</feature>
<dbReference type="Pfam" id="PF02254">
    <property type="entry name" value="TrkA_N"/>
    <property type="match status" value="2"/>
</dbReference>
<feature type="domain" description="RCK N-terminal" evidence="8">
    <location>
        <begin position="231"/>
        <end position="348"/>
    </location>
</feature>
<dbReference type="InterPro" id="IPR036291">
    <property type="entry name" value="NAD(P)-bd_dom_sf"/>
</dbReference>
<evidence type="ECO:0000313" key="10">
    <source>
        <dbReference type="EMBL" id="TIC83121.1"/>
    </source>
</evidence>
<protein>
    <recommendedName>
        <fullName evidence="1">Trk system potassium uptake protein TrkA</fullName>
    </recommendedName>
</protein>
<dbReference type="PRINTS" id="PR00335">
    <property type="entry name" value="KUPTAKETRKA"/>
</dbReference>
<dbReference type="GO" id="GO:0015079">
    <property type="term" value="F:potassium ion transmembrane transporter activity"/>
    <property type="evidence" value="ECO:0007669"/>
    <property type="project" value="InterPro"/>
</dbReference>
<dbReference type="NCBIfam" id="NF007032">
    <property type="entry name" value="PRK09496.1-4"/>
    <property type="match status" value="1"/>
</dbReference>
<dbReference type="FunFam" id="3.40.50.720:FF:000042">
    <property type="entry name" value="Trk system potassium transporter TrkA"/>
    <property type="match status" value="1"/>
</dbReference>
<dbReference type="AlphaFoldDB" id="A0A4T0UWA5"/>
<dbReference type="SUPFAM" id="SSF51735">
    <property type="entry name" value="NAD(P)-binding Rossmann-fold domains"/>
    <property type="match status" value="2"/>
</dbReference>
<evidence type="ECO:0000256" key="4">
    <source>
        <dbReference type="ARBA" id="ARBA00022958"/>
    </source>
</evidence>
<dbReference type="RefSeq" id="WP_136552987.1">
    <property type="nucleotide sequence ID" value="NZ_STGJ01000008.1"/>
</dbReference>
<keyword evidence="2" id="KW-0813">Transport</keyword>
<keyword evidence="4" id="KW-0630">Potassium</keyword>
<dbReference type="PROSITE" id="PS51202">
    <property type="entry name" value="RCK_C"/>
    <property type="match status" value="2"/>
</dbReference>
<dbReference type="InterPro" id="IPR036721">
    <property type="entry name" value="RCK_C_sf"/>
</dbReference>
<comment type="caution">
    <text evidence="10">The sequence shown here is derived from an EMBL/GenBank/DDBJ whole genome shotgun (WGS) entry which is preliminary data.</text>
</comment>
<feature type="domain" description="RCK C-terminal" evidence="9">
    <location>
        <begin position="142"/>
        <end position="226"/>
    </location>
</feature>
<dbReference type="NCBIfam" id="NF007031">
    <property type="entry name" value="PRK09496.1-2"/>
    <property type="match status" value="1"/>
</dbReference>
<dbReference type="PROSITE" id="PS51201">
    <property type="entry name" value="RCK_N"/>
    <property type="match status" value="2"/>
</dbReference>
<evidence type="ECO:0000259" key="7">
    <source>
        <dbReference type="PROSITE" id="PS50206"/>
    </source>
</evidence>
<sequence>MKIIILGGGQVGARVAENLVSDDNDIVVVDLDAALLKKLQDRLDIQTVVGNAAHPSVLARAGAADCDMLLALTRNDETNLAACKIAGSRFNIPTKIARIRASDYVEYGGEGLLEEFMVDYAICPEQIVTHNLFRLFEYPGALQVLDFAEGQVQLVATEALRGGLLVGRELRRIRQDLPDANCRICAIAREDALILPTGETEIQCDDEVFFLAQPDAVRDVLSELRKDDPPIRRVMIAGGGNIGFRLARLLEQAGYEVKIIDHGLERCRRLGESLERTLVLQGEATDEELLEAENIDEMDMFCALTNDDEDNVMSALLAKRMGARRVIALVNRSSYVGLLEGHRIDIAVSPHLSTIGSILAHLRRGDVEAVHPLRGGSAEAMEVVIHGDVKTSRLVGRRIDEIEMPQGCRICALVRGDEVRMAHHDEVLADGDHLIIFVSRRHQVREIEQLVQVKLGFF</sequence>
<organism evidence="10 11">
    <name type="scientific">Crenobacter intestini</name>
    <dbReference type="NCBI Taxonomy" id="2563443"/>
    <lineage>
        <taxon>Bacteria</taxon>
        <taxon>Pseudomonadati</taxon>
        <taxon>Pseudomonadota</taxon>
        <taxon>Betaproteobacteria</taxon>
        <taxon>Neisseriales</taxon>
        <taxon>Neisseriaceae</taxon>
        <taxon>Crenobacter</taxon>
    </lineage>
</organism>
<dbReference type="InterPro" id="IPR003148">
    <property type="entry name" value="RCK_N"/>
</dbReference>
<dbReference type="InterPro" id="IPR050721">
    <property type="entry name" value="Trk_Ktr_HKT_K-transport"/>
</dbReference>
<dbReference type="PANTHER" id="PTHR43833:SF5">
    <property type="entry name" value="TRK SYSTEM POTASSIUM UPTAKE PROTEIN TRKA"/>
    <property type="match status" value="1"/>
</dbReference>
<keyword evidence="3" id="KW-0633">Potassium transport</keyword>
<feature type="domain" description="Rhodanese" evidence="7">
    <location>
        <begin position="234"/>
        <end position="276"/>
    </location>
</feature>
<dbReference type="Proteomes" id="UP000308891">
    <property type="component" value="Unassembled WGS sequence"/>
</dbReference>
<dbReference type="EMBL" id="STGJ01000008">
    <property type="protein sequence ID" value="TIC83121.1"/>
    <property type="molecule type" value="Genomic_DNA"/>
</dbReference>